<dbReference type="AlphaFoldDB" id="A0AAV5T083"/>
<feature type="domain" description="BPTI/Kunitz inhibitor" evidence="4">
    <location>
        <begin position="22"/>
        <end position="73"/>
    </location>
</feature>
<accession>A0AAV5T083</accession>
<evidence type="ECO:0000259" key="4">
    <source>
        <dbReference type="PROSITE" id="PS50279"/>
    </source>
</evidence>
<organism evidence="5 6">
    <name type="scientific">Pristionchus entomophagus</name>
    <dbReference type="NCBI Taxonomy" id="358040"/>
    <lineage>
        <taxon>Eukaryota</taxon>
        <taxon>Metazoa</taxon>
        <taxon>Ecdysozoa</taxon>
        <taxon>Nematoda</taxon>
        <taxon>Chromadorea</taxon>
        <taxon>Rhabditida</taxon>
        <taxon>Rhabditina</taxon>
        <taxon>Diplogasteromorpha</taxon>
        <taxon>Diplogasteroidea</taxon>
        <taxon>Neodiplogasteridae</taxon>
        <taxon>Pristionchus</taxon>
    </lineage>
</organism>
<dbReference type="GO" id="GO:0004867">
    <property type="term" value="F:serine-type endopeptidase inhibitor activity"/>
    <property type="evidence" value="ECO:0007669"/>
    <property type="project" value="UniProtKB-KW"/>
</dbReference>
<dbReference type="CDD" id="cd00109">
    <property type="entry name" value="Kunitz-type"/>
    <property type="match status" value="1"/>
</dbReference>
<dbReference type="InterPro" id="IPR020901">
    <property type="entry name" value="Prtase_inh_Kunz-CS"/>
</dbReference>
<evidence type="ECO:0000256" key="1">
    <source>
        <dbReference type="ARBA" id="ARBA00022690"/>
    </source>
</evidence>
<evidence type="ECO:0000256" key="3">
    <source>
        <dbReference type="ARBA" id="ARBA00023157"/>
    </source>
</evidence>
<dbReference type="PANTHER" id="PTHR10083:SF374">
    <property type="entry name" value="BPTI_KUNITZ INHIBITOR DOMAIN-CONTAINING PROTEIN"/>
    <property type="match status" value="1"/>
</dbReference>
<keyword evidence="6" id="KW-1185">Reference proteome</keyword>
<reference evidence="5" key="1">
    <citation type="submission" date="2023-10" db="EMBL/GenBank/DDBJ databases">
        <title>Genome assembly of Pristionchus species.</title>
        <authorList>
            <person name="Yoshida K."/>
            <person name="Sommer R.J."/>
        </authorList>
    </citation>
    <scope>NUCLEOTIDE SEQUENCE</scope>
    <source>
        <strain evidence="5">RS0144</strain>
    </source>
</reference>
<dbReference type="InterPro" id="IPR050098">
    <property type="entry name" value="TFPI/VKTCI-like"/>
</dbReference>
<dbReference type="SUPFAM" id="SSF57362">
    <property type="entry name" value="BPTI-like"/>
    <property type="match status" value="1"/>
</dbReference>
<protein>
    <recommendedName>
        <fullName evidence="4">BPTI/Kunitz inhibitor domain-containing protein</fullName>
    </recommendedName>
</protein>
<comment type="caution">
    <text evidence="5">The sequence shown here is derived from an EMBL/GenBank/DDBJ whole genome shotgun (WGS) entry which is preliminary data.</text>
</comment>
<gene>
    <name evidence="5" type="ORF">PENTCL1PPCAC_8438</name>
</gene>
<evidence type="ECO:0000256" key="2">
    <source>
        <dbReference type="ARBA" id="ARBA00022900"/>
    </source>
</evidence>
<feature type="non-terminal residue" evidence="5">
    <location>
        <position position="1"/>
    </location>
</feature>
<name>A0AAV5T083_9BILA</name>
<dbReference type="InterPro" id="IPR036880">
    <property type="entry name" value="Kunitz_BPTI_sf"/>
</dbReference>
<dbReference type="Pfam" id="PF00014">
    <property type="entry name" value="Kunitz_BPTI"/>
    <property type="match status" value="1"/>
</dbReference>
<dbReference type="InterPro" id="IPR002223">
    <property type="entry name" value="Kunitz_BPTI"/>
</dbReference>
<keyword evidence="3" id="KW-1015">Disulfide bond</keyword>
<dbReference type="EMBL" id="BTSX01000002">
    <property type="protein sequence ID" value="GMS86263.1"/>
    <property type="molecule type" value="Genomic_DNA"/>
</dbReference>
<dbReference type="PANTHER" id="PTHR10083">
    <property type="entry name" value="KUNITZ-TYPE PROTEASE INHIBITOR-RELATED"/>
    <property type="match status" value="1"/>
</dbReference>
<keyword evidence="2" id="KW-0722">Serine protease inhibitor</keyword>
<dbReference type="Proteomes" id="UP001432027">
    <property type="component" value="Unassembled WGS sequence"/>
</dbReference>
<feature type="non-terminal residue" evidence="5">
    <location>
        <position position="79"/>
    </location>
</feature>
<proteinExistence type="predicted"/>
<evidence type="ECO:0000313" key="5">
    <source>
        <dbReference type="EMBL" id="GMS86263.1"/>
    </source>
</evidence>
<dbReference type="Gene3D" id="4.10.410.10">
    <property type="entry name" value="Pancreatic trypsin inhibitor Kunitz domain"/>
    <property type="match status" value="1"/>
</dbReference>
<dbReference type="PROSITE" id="PS50279">
    <property type="entry name" value="BPTI_KUNITZ_2"/>
    <property type="match status" value="1"/>
</dbReference>
<dbReference type="GO" id="GO:0005615">
    <property type="term" value="C:extracellular space"/>
    <property type="evidence" value="ECO:0007669"/>
    <property type="project" value="TreeGrafter"/>
</dbReference>
<sequence>PNRFDDYDTCVNTCNVTRTDPCLVFMDRGNWCEPMSDRFYYHKKRRACVGFHYTGCGQSRNNFKTLKECIFRCEKRHGK</sequence>
<dbReference type="SMART" id="SM00131">
    <property type="entry name" value="KU"/>
    <property type="match status" value="1"/>
</dbReference>
<keyword evidence="1" id="KW-0646">Protease inhibitor</keyword>
<evidence type="ECO:0000313" key="6">
    <source>
        <dbReference type="Proteomes" id="UP001432027"/>
    </source>
</evidence>
<dbReference type="PROSITE" id="PS00280">
    <property type="entry name" value="BPTI_KUNITZ_1"/>
    <property type="match status" value="1"/>
</dbReference>